<reference evidence="1" key="2">
    <citation type="journal article" date="2019" name="IMA Fungus">
        <title>Genome sequencing and comparison of five Tilletia species to identify candidate genes for the detection of regulated species infecting wheat.</title>
        <authorList>
            <person name="Nguyen H.D.T."/>
            <person name="Sultana T."/>
            <person name="Kesanakurti P."/>
            <person name="Hambleton S."/>
        </authorList>
    </citation>
    <scope>NUCLEOTIDE SEQUENCE</scope>
    <source>
        <strain evidence="1">DAOMC 236422</strain>
    </source>
</reference>
<evidence type="ECO:0000313" key="2">
    <source>
        <dbReference type="Proteomes" id="UP000078113"/>
    </source>
</evidence>
<accession>A0A8X7T113</accession>
<dbReference type="Proteomes" id="UP000078113">
    <property type="component" value="Unassembled WGS sequence"/>
</dbReference>
<organism evidence="1 2">
    <name type="scientific">Tilletia walkeri</name>
    <dbReference type="NCBI Taxonomy" id="117179"/>
    <lineage>
        <taxon>Eukaryota</taxon>
        <taxon>Fungi</taxon>
        <taxon>Dikarya</taxon>
        <taxon>Basidiomycota</taxon>
        <taxon>Ustilaginomycotina</taxon>
        <taxon>Exobasidiomycetes</taxon>
        <taxon>Tilletiales</taxon>
        <taxon>Tilletiaceae</taxon>
        <taxon>Tilletia</taxon>
    </lineage>
</organism>
<name>A0A8X7T113_9BASI</name>
<sequence>MLRPGPPFFSEMDNSDLVGYIADAKVMNGEGEGGAAAATASATVSVSAKPGMTAEPSVMSHQSVWAALDSLPVGAGWTQIPTNLAVSGDEDAISVNRPVPGGPEGDDGLWTFFLDVLRW</sequence>
<evidence type="ECO:0000313" key="1">
    <source>
        <dbReference type="EMBL" id="KAE8262600.1"/>
    </source>
</evidence>
<keyword evidence="2" id="KW-1185">Reference proteome</keyword>
<dbReference type="EMBL" id="LWDG02000764">
    <property type="protein sequence ID" value="KAE8262600.1"/>
    <property type="molecule type" value="Genomic_DNA"/>
</dbReference>
<proteinExistence type="predicted"/>
<protein>
    <submittedName>
        <fullName evidence="1">Uncharacterized protein</fullName>
    </submittedName>
</protein>
<dbReference type="AlphaFoldDB" id="A0A8X7T113"/>
<gene>
    <name evidence="1" type="ORF">A4X09_0g7423</name>
</gene>
<reference evidence="1" key="1">
    <citation type="submission" date="2016-04" db="EMBL/GenBank/DDBJ databases">
        <authorList>
            <person name="Nguyen H.D."/>
            <person name="Samba Siva P."/>
            <person name="Cullis J."/>
            <person name="Levesque C.A."/>
            <person name="Hambleton S."/>
        </authorList>
    </citation>
    <scope>NUCLEOTIDE SEQUENCE</scope>
    <source>
        <strain evidence="1">DAOMC 236422</strain>
    </source>
</reference>
<comment type="caution">
    <text evidence="1">The sequence shown here is derived from an EMBL/GenBank/DDBJ whole genome shotgun (WGS) entry which is preliminary data.</text>
</comment>